<feature type="compositionally biased region" description="Polar residues" evidence="4">
    <location>
        <begin position="724"/>
        <end position="734"/>
    </location>
</feature>
<evidence type="ECO:0000259" key="6">
    <source>
        <dbReference type="PROSITE" id="PS50003"/>
    </source>
</evidence>
<organism evidence="8 10">
    <name type="scientific">Dinoponera quadriceps</name>
    <name type="common">South American ant</name>
    <dbReference type="NCBI Taxonomy" id="609295"/>
    <lineage>
        <taxon>Eukaryota</taxon>
        <taxon>Metazoa</taxon>
        <taxon>Ecdysozoa</taxon>
        <taxon>Arthropoda</taxon>
        <taxon>Hexapoda</taxon>
        <taxon>Insecta</taxon>
        <taxon>Pterygota</taxon>
        <taxon>Neoptera</taxon>
        <taxon>Endopterygota</taxon>
        <taxon>Hymenoptera</taxon>
        <taxon>Apocrita</taxon>
        <taxon>Aculeata</taxon>
        <taxon>Formicoidea</taxon>
        <taxon>Formicidae</taxon>
        <taxon>Ponerinae</taxon>
        <taxon>Ponerini</taxon>
        <taxon>Dinoponera</taxon>
    </lineage>
</organism>
<feature type="region of interest" description="Disordered" evidence="4">
    <location>
        <begin position="278"/>
        <end position="362"/>
    </location>
</feature>
<feature type="compositionally biased region" description="Gly residues" evidence="4">
    <location>
        <begin position="1450"/>
        <end position="1464"/>
    </location>
</feature>
<keyword evidence="8" id="KW-1185">Reference proteome</keyword>
<gene>
    <name evidence="9 10" type="primary">LOC106742017</name>
</gene>
<evidence type="ECO:0000256" key="3">
    <source>
        <dbReference type="PROSITE-ProRule" id="PRU00192"/>
    </source>
</evidence>
<dbReference type="GO" id="GO:0035556">
    <property type="term" value="P:intracellular signal transduction"/>
    <property type="evidence" value="ECO:0007669"/>
    <property type="project" value="InterPro"/>
</dbReference>
<evidence type="ECO:0000313" key="8">
    <source>
        <dbReference type="Proteomes" id="UP000515204"/>
    </source>
</evidence>
<feature type="compositionally biased region" description="Basic and acidic residues" evidence="4">
    <location>
        <begin position="784"/>
        <end position="806"/>
    </location>
</feature>
<dbReference type="SUPFAM" id="SSF48065">
    <property type="entry name" value="DBL homology domain (DH-domain)"/>
    <property type="match status" value="1"/>
</dbReference>
<dbReference type="PROSITE" id="PS00741">
    <property type="entry name" value="DH_1"/>
    <property type="match status" value="1"/>
</dbReference>
<dbReference type="CDD" id="cd01224">
    <property type="entry name" value="PH_Collybistin_ASEF"/>
    <property type="match status" value="1"/>
</dbReference>
<dbReference type="PROSITE" id="PS50002">
    <property type="entry name" value="SH3"/>
    <property type="match status" value="1"/>
</dbReference>
<dbReference type="PANTHER" id="PTHR45834">
    <property type="entry name" value="RHO GUANINE NUCLEOTIDE EXCHANGE FACTOR 9-RELATED"/>
    <property type="match status" value="1"/>
</dbReference>
<feature type="compositionally biased region" description="Polar residues" evidence="4">
    <location>
        <begin position="693"/>
        <end position="712"/>
    </location>
</feature>
<dbReference type="Proteomes" id="UP000515204">
    <property type="component" value="Unplaced"/>
</dbReference>
<feature type="compositionally biased region" description="Low complexity" evidence="4">
    <location>
        <begin position="1088"/>
        <end position="1109"/>
    </location>
</feature>
<sequence>MVFAGQLMIKKHLGCRNDGIPGAQGRMNRPEDPLLQQHRSRLLQLAEATNIKPGHGSGKRRGQRQSHGFRPSNGGPGAGSRRTLQDIVRSDPGYTPNIEHLVFPERKSSNPNLAGVVDGSPPNKPKSNATSSGRSRLAEVFARHYARGSSQDSSVTSRKNHVNSTSLDGGSTIGHQPGPGGPTVVTRSAGRRWLSQNSQSSRQHSAEDGVRGGSVGVGGPVSTSSSSQAPGQAAPPALPPRRVSPAADTTEIGSAGPISRVDRGPNMSILHLRNTADPWEVGSQGSSYSVSSNKSQTGSRGKSGGSARGSYNRGSSIPSLKRHDTSTSTTSTSGLKHRQDGHGQIPGSRRREATNSFLSGNSGTSGELFISGNCSRELSPVRWCDQEVDGVYLGRSGWVQVQQRSLDENRRSNYDNLVNATTGTLPLPRRAAVKLADYHCNSEPGKCPLEFSRLDSQRPDFLALHNQDYDSITTSACTSPHNIPESFSPPSVTPIISPPPAFQDQVGRKSSSRHSGRSSYGKAPFLPRSNAIVDSDIISPPPSPPPHQVNWSSLPSRKNSASASARSKRQNSSQQQQQQQYRMAQAKSLEDQSSSRRTQFAQRYIESSSSSSSSMGFRSLDSCVTKSVMPSLAENTDSSVEGYDDGDEDDNPSSSLNLSLVSSSAVALNSSTESIRANGERISPNRQGRIHRSQQGLKRSPGSSESGKQMFNSPSSSSSSSSSEGRQGRSSTPNPFRRVNIPRQHQSARTNQVSPDSHQSRVRRSRSLQLPEKRSPGAGATGAQRDHSNEAHRVVVKIVNDRGGERSKRHVLQNRKAQSTDDAVNENLLREAEVVTEYLYGTRSRAAVRSLMSTRYERREESQEQRRGNSNNTYDVYIISSKQPQQQPPPKVPNPAQQQQQQQQSRRPRTLQRGATTPNTNTPSANQDFCMSPDTKLRCNSSTCDFWPHCSQRESLYSPNQAPVFMKLSQSYPAHQRLSTDAGSHRGSASSSPASLERMDDRELRERDNSRKSRSSQQSNAKFQEKPKGVLKQANRWSPLEGTNGNGSGVEKRDQMHHRVYRKPEYPGAFESADNKDRKVSPIQGMNISRSPSGPIASSSTNTLSSSSSDIWVTTSDRTVTKSPRNAKSSGASTPMEDAVIGSLKTLIEPPKDGTLSRPGSAPTRGEDSLTSDVALDPHQRSLSLPKSFLAHNTTNSNNKSGSWQRGQDSQRSSPSPSRPHRAQEAATPHTAPVSPLHDHRTSGHAGRERRRIPGLSKAQRRIKASSTPALLDRDHDSRHWSGDEEDEGTTGHVTTEHPLTEATIPLVSHSRLQEPSSALNVANVSTGGSQNAHRTGAPSQQESVLQKFRKSFSLRFHKKGSKESNEECPAEDNDGSGLLDEEEERETPPVTSEQSNHHKDDPSNDQKFRFGPLVWRSSKERKKGNKAARNAKCNSGDSGIQIEMVSGGALTGGSGGGVMGGGDSSESHDTDDIPDDTDSPPALRRRVADKSRPQSELINQILIDKFKADLQSRTSRHNHVRRTNSDLGGQRLLQWDTRSGYVHNYRRMLSTPSPIKTRPPRLSPRHSSHDIVTLRSNAKGRSSRTNLRRSLSQPLGINQLSPLMRTKTAGVRLPGGNVLSEDEQDGRAGTSDDEMMSDSESSVASLTDRKKSLEQTMDEDVAILAEAVWDHVAMETEELAFRAGDVIDVLDTLDKDWWWGSCRGMHGWFPAAFVRLRVNQEETVEDCLAAMASGVSSATQLRRRTSVSLLSNEQVRTSVVRELVQTERDFVKVLRDVAEGYVAECRRHTDMFTEEQIETIFINLEELLDFQSEFLKDLEACIDWNAPHKSCVGECFLNHFFQTNEKGRRIGSNSRAGFRMYSEYCNSHPMAMATLQELYQHNRYSKFFEACRLMRGLIEIPLDGYLLTPVQRICKYPLQLAELLKYTKTDHPDYHKIQEALEAMRGVAVLINERKRRMESLEKLAAWQMRVEGWEGEDLIEVSSQLIYQGEAMRVTTGMWTNNIILFLFDHQLVYCKKDILKRNTYVYKGRIYLDTSEVIDVPDGKDLQSGVTVRHCLKVYSCVRDKWLLFCCRTADEKRRWLAAMAEERRLVAQDRNDGLEFPAAARQLARLAASRQQNRPPIKPRNKTYKRESTYEMPTMVAQGTTNSLGRKVGTWFTFGSSKKSTRLQPS</sequence>
<dbReference type="InterPro" id="IPR053086">
    <property type="entry name" value="RhoGEF_domain"/>
</dbReference>
<evidence type="ECO:0000259" key="5">
    <source>
        <dbReference type="PROSITE" id="PS50002"/>
    </source>
</evidence>
<dbReference type="Gene3D" id="2.30.30.40">
    <property type="entry name" value="SH3 Domains"/>
    <property type="match status" value="1"/>
</dbReference>
<feature type="compositionally biased region" description="Polar residues" evidence="4">
    <location>
        <begin position="743"/>
        <end position="756"/>
    </location>
</feature>
<dbReference type="Pfam" id="PF00621">
    <property type="entry name" value="RhoGEF"/>
    <property type="match status" value="1"/>
</dbReference>
<keyword evidence="2" id="KW-0344">Guanine-nucleotide releasing factor</keyword>
<protein>
    <submittedName>
        <fullName evidence="9 10">Uncharacterized protein LOC106742017 isoform X1</fullName>
    </submittedName>
</protein>
<dbReference type="Gene3D" id="1.20.900.10">
    <property type="entry name" value="Dbl homology (DH) domain"/>
    <property type="match status" value="1"/>
</dbReference>
<feature type="compositionally biased region" description="Polar residues" evidence="4">
    <location>
        <begin position="1110"/>
        <end position="1133"/>
    </location>
</feature>
<feature type="compositionally biased region" description="Polar residues" evidence="4">
    <location>
        <begin position="1186"/>
        <end position="1204"/>
    </location>
</feature>
<evidence type="ECO:0000313" key="9">
    <source>
        <dbReference type="RefSeq" id="XP_014470068.1"/>
    </source>
</evidence>
<proteinExistence type="predicted"/>
<evidence type="ECO:0000313" key="10">
    <source>
        <dbReference type="RefSeq" id="XP_014470069.1"/>
    </source>
</evidence>
<feature type="compositionally biased region" description="Low complexity" evidence="4">
    <location>
        <begin position="556"/>
        <end position="587"/>
    </location>
</feature>
<dbReference type="PROSITE" id="PS50003">
    <property type="entry name" value="PH_DOMAIN"/>
    <property type="match status" value="1"/>
</dbReference>
<feature type="compositionally biased region" description="Low complexity" evidence="4">
    <location>
        <begin position="653"/>
        <end position="671"/>
    </location>
</feature>
<dbReference type="InterPro" id="IPR001452">
    <property type="entry name" value="SH3_domain"/>
</dbReference>
<dbReference type="CDD" id="cd00160">
    <property type="entry name" value="RhoGEF"/>
    <property type="match status" value="1"/>
</dbReference>
<dbReference type="InterPro" id="IPR000219">
    <property type="entry name" value="DH_dom"/>
</dbReference>
<feature type="compositionally biased region" description="Low complexity" evidence="4">
    <location>
        <begin position="713"/>
        <end position="723"/>
    </location>
</feature>
<feature type="compositionally biased region" description="Low complexity" evidence="4">
    <location>
        <begin position="1584"/>
        <end position="1593"/>
    </location>
</feature>
<feature type="compositionally biased region" description="Acidic residues" evidence="4">
    <location>
        <begin position="1367"/>
        <end position="1386"/>
    </location>
</feature>
<dbReference type="InterPro" id="IPR001849">
    <property type="entry name" value="PH_domain"/>
</dbReference>
<dbReference type="CDD" id="cd11828">
    <property type="entry name" value="SH3_ARHGEF9_like"/>
    <property type="match status" value="1"/>
</dbReference>
<dbReference type="SMART" id="SM00233">
    <property type="entry name" value="PH"/>
    <property type="match status" value="1"/>
</dbReference>
<feature type="compositionally biased region" description="Low complexity" evidence="4">
    <location>
        <begin position="220"/>
        <end position="247"/>
    </location>
</feature>
<name>A0A6P3WWS7_DINQU</name>
<evidence type="ECO:0000259" key="7">
    <source>
        <dbReference type="PROSITE" id="PS50010"/>
    </source>
</evidence>
<feature type="compositionally biased region" description="Basic and acidic residues" evidence="4">
    <location>
        <begin position="1272"/>
        <end position="1283"/>
    </location>
</feature>
<feature type="region of interest" description="Disordered" evidence="4">
    <location>
        <begin position="975"/>
        <end position="1172"/>
    </location>
</feature>
<dbReference type="InterPro" id="IPR055251">
    <property type="entry name" value="SOS1_NGEF_PH"/>
</dbReference>
<dbReference type="RefSeq" id="XP_014470069.1">
    <property type="nucleotide sequence ID" value="XM_014614583.1"/>
</dbReference>
<dbReference type="GO" id="GO:0005829">
    <property type="term" value="C:cytosol"/>
    <property type="evidence" value="ECO:0007669"/>
    <property type="project" value="TreeGrafter"/>
</dbReference>
<dbReference type="GO" id="GO:0005085">
    <property type="term" value="F:guanyl-nucleotide exchange factor activity"/>
    <property type="evidence" value="ECO:0007669"/>
    <property type="project" value="UniProtKB-KW"/>
</dbReference>
<evidence type="ECO:0000256" key="2">
    <source>
        <dbReference type="ARBA" id="ARBA00022658"/>
    </source>
</evidence>
<dbReference type="Gene3D" id="2.30.29.30">
    <property type="entry name" value="Pleckstrin-homology domain (PH domain)/Phosphotyrosine-binding domain (PTB)"/>
    <property type="match status" value="1"/>
</dbReference>
<dbReference type="Pfam" id="PF22697">
    <property type="entry name" value="SOS1_NGEF_PH"/>
    <property type="match status" value="1"/>
</dbReference>
<feature type="compositionally biased region" description="Low complexity" evidence="4">
    <location>
        <begin position="283"/>
        <end position="300"/>
    </location>
</feature>
<dbReference type="PROSITE" id="PS50010">
    <property type="entry name" value="DH_2"/>
    <property type="match status" value="1"/>
</dbReference>
<feature type="compositionally biased region" description="Basic and acidic residues" evidence="4">
    <location>
        <begin position="1396"/>
        <end position="1409"/>
    </location>
</feature>
<feature type="region of interest" description="Disordered" evidence="4">
    <location>
        <begin position="50"/>
        <end position="83"/>
    </location>
</feature>
<feature type="compositionally biased region" description="Low complexity" evidence="4">
    <location>
        <begin position="1205"/>
        <end position="1216"/>
    </location>
</feature>
<feature type="region of interest" description="Disordered" evidence="4">
    <location>
        <begin position="2115"/>
        <end position="2134"/>
    </location>
</feature>
<feature type="compositionally biased region" description="Basic residues" evidence="4">
    <location>
        <begin position="1248"/>
        <end position="1264"/>
    </location>
</feature>
<feature type="region of interest" description="Disordered" evidence="4">
    <location>
        <begin position="1186"/>
        <end position="1299"/>
    </location>
</feature>
<dbReference type="RefSeq" id="XP_014470068.1">
    <property type="nucleotide sequence ID" value="XM_014614582.1"/>
</dbReference>
<dbReference type="InterPro" id="IPR011993">
    <property type="entry name" value="PH-like_dom_sf"/>
</dbReference>
<dbReference type="KEGG" id="dqu:106742017"/>
<feature type="compositionally biased region" description="Polar residues" evidence="4">
    <location>
        <begin position="148"/>
        <end position="169"/>
    </location>
</feature>
<feature type="region of interest" description="Disordered" evidence="4">
    <location>
        <begin position="882"/>
        <end position="930"/>
    </location>
</feature>
<feature type="domain" description="DH" evidence="7">
    <location>
        <begin position="1756"/>
        <end position="1955"/>
    </location>
</feature>
<feature type="compositionally biased region" description="Basic and acidic residues" evidence="4">
    <location>
        <begin position="997"/>
        <end position="1011"/>
    </location>
</feature>
<reference evidence="9 10" key="1">
    <citation type="submission" date="2025-04" db="UniProtKB">
        <authorList>
            <consortium name="RefSeq"/>
        </authorList>
    </citation>
    <scope>IDENTIFICATION</scope>
</reference>
<feature type="region of interest" description="Disordered" evidence="4">
    <location>
        <begin position="1551"/>
        <end position="1594"/>
    </location>
</feature>
<dbReference type="SMART" id="SM00326">
    <property type="entry name" value="SH3"/>
    <property type="match status" value="1"/>
</dbReference>
<feature type="compositionally biased region" description="Low complexity" evidence="4">
    <location>
        <begin position="894"/>
        <end position="923"/>
    </location>
</feature>
<dbReference type="OrthoDB" id="660555at2759"/>
<dbReference type="InterPro" id="IPR001331">
    <property type="entry name" value="GDS_CDC24_CS"/>
</dbReference>
<feature type="region of interest" description="Disordered" evidence="4">
    <location>
        <begin position="104"/>
        <end position="265"/>
    </location>
</feature>
<feature type="region of interest" description="Disordered" evidence="4">
    <location>
        <begin position="631"/>
        <end position="823"/>
    </location>
</feature>
<dbReference type="InterPro" id="IPR035899">
    <property type="entry name" value="DBL_dom_sf"/>
</dbReference>
<keyword evidence="1 3" id="KW-0728">SH3 domain</keyword>
<feature type="compositionally biased region" description="Low complexity" evidence="4">
    <location>
        <begin position="486"/>
        <end position="495"/>
    </location>
</feature>
<feature type="region of interest" description="Disordered" evidence="4">
    <location>
        <begin position="1611"/>
        <end position="1642"/>
    </location>
</feature>
<dbReference type="SUPFAM" id="SSF50729">
    <property type="entry name" value="PH domain-like"/>
    <property type="match status" value="1"/>
</dbReference>
<dbReference type="Pfam" id="PF07653">
    <property type="entry name" value="SH3_2"/>
    <property type="match status" value="1"/>
</dbReference>
<accession>A0A6P3WWS7</accession>
<feature type="compositionally biased region" description="Acidic residues" evidence="4">
    <location>
        <begin position="642"/>
        <end position="651"/>
    </location>
</feature>
<feature type="domain" description="PH" evidence="6">
    <location>
        <begin position="1986"/>
        <end position="2092"/>
    </location>
</feature>
<evidence type="ECO:0000256" key="1">
    <source>
        <dbReference type="ARBA" id="ARBA00022443"/>
    </source>
</evidence>
<dbReference type="SUPFAM" id="SSF50044">
    <property type="entry name" value="SH3-domain"/>
    <property type="match status" value="1"/>
</dbReference>
<feature type="compositionally biased region" description="Polar residues" evidence="4">
    <location>
        <begin position="125"/>
        <end position="134"/>
    </location>
</feature>
<feature type="region of interest" description="Disordered" evidence="4">
    <location>
        <begin position="475"/>
        <end position="618"/>
    </location>
</feature>
<dbReference type="InterPro" id="IPR036028">
    <property type="entry name" value="SH3-like_dom_sf"/>
</dbReference>
<evidence type="ECO:0000256" key="4">
    <source>
        <dbReference type="SAM" id="MobiDB-lite"/>
    </source>
</evidence>
<feature type="region of interest" description="Disordered" evidence="4">
    <location>
        <begin position="1323"/>
        <end position="1345"/>
    </location>
</feature>
<feature type="compositionally biased region" description="Polar residues" evidence="4">
    <location>
        <begin position="194"/>
        <end position="203"/>
    </location>
</feature>
<feature type="region of interest" description="Disordered" evidence="4">
    <location>
        <begin position="1357"/>
        <end position="1494"/>
    </location>
</feature>
<dbReference type="GeneID" id="106742017"/>
<dbReference type="CTD" id="38050"/>
<dbReference type="SMART" id="SM00325">
    <property type="entry name" value="RhoGEF"/>
    <property type="match status" value="1"/>
</dbReference>
<dbReference type="PANTHER" id="PTHR45834:SF3">
    <property type="entry name" value="RHO GUANINE NUCLEOTIDE EXCHANGE FACTOR 3, ISOFORM L"/>
    <property type="match status" value="1"/>
</dbReference>
<feature type="domain" description="SH3" evidence="5">
    <location>
        <begin position="1661"/>
        <end position="1720"/>
    </location>
</feature>
<feature type="compositionally biased region" description="Low complexity" evidence="4">
    <location>
        <begin position="985"/>
        <end position="996"/>
    </location>
</feature>